<keyword evidence="1 7" id="KW-0645">Protease</keyword>
<organism evidence="9 10">
    <name type="scientific">Strongyloides papillosus</name>
    <name type="common">Intestinal threadworm</name>
    <dbReference type="NCBI Taxonomy" id="174720"/>
    <lineage>
        <taxon>Eukaryota</taxon>
        <taxon>Metazoa</taxon>
        <taxon>Ecdysozoa</taxon>
        <taxon>Nematoda</taxon>
        <taxon>Chromadorea</taxon>
        <taxon>Rhabditida</taxon>
        <taxon>Tylenchina</taxon>
        <taxon>Panagrolaimomorpha</taxon>
        <taxon>Strongyloidoidea</taxon>
        <taxon>Strongyloididae</taxon>
        <taxon>Strongyloides</taxon>
    </lineage>
</organism>
<dbReference type="PANTHER" id="PTHR10127:SF780">
    <property type="entry name" value="METALLOENDOPEPTIDASE"/>
    <property type="match status" value="1"/>
</dbReference>
<dbReference type="PROSITE" id="PS00022">
    <property type="entry name" value="EGF_1"/>
    <property type="match status" value="1"/>
</dbReference>
<dbReference type="InterPro" id="IPR000742">
    <property type="entry name" value="EGF"/>
</dbReference>
<evidence type="ECO:0000313" key="10">
    <source>
        <dbReference type="WBParaSite" id="SPAL_0001560400.1"/>
    </source>
</evidence>
<evidence type="ECO:0000256" key="4">
    <source>
        <dbReference type="ARBA" id="ARBA00022833"/>
    </source>
</evidence>
<protein>
    <recommendedName>
        <fullName evidence="7">Metalloendopeptidase</fullName>
        <ecNumber evidence="7">3.4.24.-</ecNumber>
    </recommendedName>
</protein>
<reference evidence="10" key="1">
    <citation type="submission" date="2017-02" db="UniProtKB">
        <authorList>
            <consortium name="WormBaseParasite"/>
        </authorList>
    </citation>
    <scope>IDENTIFICATION</scope>
</reference>
<keyword evidence="2 7" id="KW-0479">Metal-binding</keyword>
<evidence type="ECO:0000256" key="1">
    <source>
        <dbReference type="ARBA" id="ARBA00022670"/>
    </source>
</evidence>
<comment type="cofactor">
    <cofactor evidence="7">
        <name>Zn(2+)</name>
        <dbReference type="ChEBI" id="CHEBI:29105"/>
    </cofactor>
    <text evidence="7">Binds 1 zinc ion per subunit.</text>
</comment>
<evidence type="ECO:0000256" key="5">
    <source>
        <dbReference type="ARBA" id="ARBA00023049"/>
    </source>
</evidence>
<dbReference type="InterPro" id="IPR001506">
    <property type="entry name" value="Peptidase_M12A"/>
</dbReference>
<evidence type="ECO:0000256" key="2">
    <source>
        <dbReference type="ARBA" id="ARBA00022723"/>
    </source>
</evidence>
<evidence type="ECO:0000256" key="7">
    <source>
        <dbReference type="RuleBase" id="RU361183"/>
    </source>
</evidence>
<keyword evidence="3 7" id="KW-0378">Hydrolase</keyword>
<feature type="active site" evidence="6">
    <location>
        <position position="274"/>
    </location>
</feature>
<name>A0A0N5CCJ8_STREA</name>
<feature type="domain" description="Peptidase M12A" evidence="8">
    <location>
        <begin position="181"/>
        <end position="378"/>
    </location>
</feature>
<keyword evidence="5 7" id="KW-0482">Metalloprotease</keyword>
<evidence type="ECO:0000256" key="3">
    <source>
        <dbReference type="ARBA" id="ARBA00022801"/>
    </source>
</evidence>
<keyword evidence="9" id="KW-1185">Reference proteome</keyword>
<dbReference type="GO" id="GO:0004222">
    <property type="term" value="F:metalloendopeptidase activity"/>
    <property type="evidence" value="ECO:0007669"/>
    <property type="project" value="UniProtKB-UniRule"/>
</dbReference>
<dbReference type="AlphaFoldDB" id="A0A0N5CCJ8"/>
<dbReference type="InterPro" id="IPR024079">
    <property type="entry name" value="MetalloPept_cat_dom_sf"/>
</dbReference>
<proteinExistence type="predicted"/>
<dbReference type="SUPFAM" id="SSF55486">
    <property type="entry name" value="Metalloproteases ('zincins'), catalytic domain"/>
    <property type="match status" value="1"/>
</dbReference>
<dbReference type="PROSITE" id="PS51864">
    <property type="entry name" value="ASTACIN"/>
    <property type="match status" value="1"/>
</dbReference>
<dbReference type="Proteomes" id="UP000046392">
    <property type="component" value="Unplaced"/>
</dbReference>
<dbReference type="WBParaSite" id="SPAL_0001560400.1">
    <property type="protein sequence ID" value="SPAL_0001560400.1"/>
    <property type="gene ID" value="SPAL_0001560400"/>
</dbReference>
<dbReference type="Pfam" id="PF01400">
    <property type="entry name" value="Astacin"/>
    <property type="match status" value="1"/>
</dbReference>
<sequence length="531" mass="62853">MNFARKPNKFIRTKKRNRLNETAFGKAKELTFNDAKLVNFQYCLGTIKIGRKKCLHYDYPSGTRANKFHVLPYFIGKLCQLSRSNFAYYRKQNVFLASGVRKNAVLIAKKDYYYFIEASHGKKIRFDIEFLEYRSLNGLCNNFEHVEIRDKIDYSVSGKVICSQFLSYREINASINHREKRAVLQDPRYKWNTATFFYDIDPSLKDDTIILGLLMIKQRTCLKFKRVHKINGKSVHILYIPGAIYLTNLGYRGKLPHKIMVPKHDKDPARIARETLRALGFDYEHNRPDRDFYLYISFKYLHMDVKPLFYKKPPATVKTFDLNYDYRSVMHFAAHELCKKGRKCIKTRKRDWLVEETMGRATELTFNDAKLVNLQYCTSLIAVKRKKCHHYGYPPSILPNQCICLPYFSGSICQYPRKNPPYCRKQNVFIASGIKKDVVLTAKKDCYYFIEAHYGRKVRFEIKFLNYRPWKRLCNIREHVEIREKHDISVSGTLICPRRHSYKFISKSGIAIIHTKYLIKIYELKLSYRLL</sequence>
<keyword evidence="4 7" id="KW-0862">Zinc</keyword>
<dbReference type="GO" id="GO:0006508">
    <property type="term" value="P:proteolysis"/>
    <property type="evidence" value="ECO:0007669"/>
    <property type="project" value="UniProtKB-KW"/>
</dbReference>
<dbReference type="PRINTS" id="PR00480">
    <property type="entry name" value="ASTACIN"/>
</dbReference>
<comment type="caution">
    <text evidence="6">Lacks conserved residue(s) required for the propagation of feature annotation.</text>
</comment>
<dbReference type="Gene3D" id="3.40.390.10">
    <property type="entry name" value="Collagenase (Catalytic Domain)"/>
    <property type="match status" value="1"/>
</dbReference>
<dbReference type="PANTHER" id="PTHR10127">
    <property type="entry name" value="DISCOIDIN, CUB, EGF, LAMININ , AND ZINC METALLOPROTEASE DOMAIN CONTAINING"/>
    <property type="match status" value="1"/>
</dbReference>
<accession>A0A0N5CCJ8</accession>
<evidence type="ECO:0000259" key="8">
    <source>
        <dbReference type="PROSITE" id="PS51864"/>
    </source>
</evidence>
<evidence type="ECO:0000313" key="9">
    <source>
        <dbReference type="Proteomes" id="UP000046392"/>
    </source>
</evidence>
<dbReference type="GO" id="GO:0046872">
    <property type="term" value="F:metal ion binding"/>
    <property type="evidence" value="ECO:0007669"/>
    <property type="project" value="UniProtKB-KW"/>
</dbReference>
<dbReference type="EC" id="3.4.24.-" evidence="7"/>
<evidence type="ECO:0000256" key="6">
    <source>
        <dbReference type="PROSITE-ProRule" id="PRU01211"/>
    </source>
</evidence>